<dbReference type="EMBL" id="MU006719">
    <property type="protein sequence ID" value="KAF2626921.1"/>
    <property type="molecule type" value="Genomic_DNA"/>
</dbReference>
<dbReference type="Proteomes" id="UP000799754">
    <property type="component" value="Unassembled WGS sequence"/>
</dbReference>
<evidence type="ECO:0000313" key="1">
    <source>
        <dbReference type="EMBL" id="KAF2626921.1"/>
    </source>
</evidence>
<gene>
    <name evidence="1" type="ORF">BU25DRAFT_459175</name>
</gene>
<sequence>MGAFKIDYGAITERNRKHSPLLRLSGEIRNHIYAYVFGGNILVPTLDSFRSGPIANPFLANGSRWITLRALTYVFRELYAKTKLLPCSLNVLCISQSELGLDKWCELLAQRQPSTVQNAAPTKATKPPTKRPNATPSSGIIKNGNAVKGSKATYTKWLTLQAALAM</sequence>
<comment type="caution">
    <text evidence="1">The sequence shown here is derived from an EMBL/GenBank/DDBJ whole genome shotgun (WGS) entry which is preliminary data.</text>
</comment>
<reference evidence="1" key="1">
    <citation type="journal article" date="2020" name="Stud. Mycol.">
        <title>101 Dothideomycetes genomes: a test case for predicting lifestyles and emergence of pathogens.</title>
        <authorList>
            <person name="Haridas S."/>
            <person name="Albert R."/>
            <person name="Binder M."/>
            <person name="Bloem J."/>
            <person name="Labutti K."/>
            <person name="Salamov A."/>
            <person name="Andreopoulos B."/>
            <person name="Baker S."/>
            <person name="Barry K."/>
            <person name="Bills G."/>
            <person name="Bluhm B."/>
            <person name="Cannon C."/>
            <person name="Castanera R."/>
            <person name="Culley D."/>
            <person name="Daum C."/>
            <person name="Ezra D."/>
            <person name="Gonzalez J."/>
            <person name="Henrissat B."/>
            <person name="Kuo A."/>
            <person name="Liang C."/>
            <person name="Lipzen A."/>
            <person name="Lutzoni F."/>
            <person name="Magnuson J."/>
            <person name="Mondo S."/>
            <person name="Nolan M."/>
            <person name="Ohm R."/>
            <person name="Pangilinan J."/>
            <person name="Park H.-J."/>
            <person name="Ramirez L."/>
            <person name="Alfaro M."/>
            <person name="Sun H."/>
            <person name="Tritt A."/>
            <person name="Yoshinaga Y."/>
            <person name="Zwiers L.-H."/>
            <person name="Turgeon B."/>
            <person name="Goodwin S."/>
            <person name="Spatafora J."/>
            <person name="Crous P."/>
            <person name="Grigoriev I."/>
        </authorList>
    </citation>
    <scope>NUCLEOTIDE SEQUENCE</scope>
    <source>
        <strain evidence="1">CBS 525.71</strain>
    </source>
</reference>
<name>A0ACB6RYD2_9PLEO</name>
<organism evidence="1 2">
    <name type="scientific">Macroventuria anomochaeta</name>
    <dbReference type="NCBI Taxonomy" id="301207"/>
    <lineage>
        <taxon>Eukaryota</taxon>
        <taxon>Fungi</taxon>
        <taxon>Dikarya</taxon>
        <taxon>Ascomycota</taxon>
        <taxon>Pezizomycotina</taxon>
        <taxon>Dothideomycetes</taxon>
        <taxon>Pleosporomycetidae</taxon>
        <taxon>Pleosporales</taxon>
        <taxon>Pleosporineae</taxon>
        <taxon>Didymellaceae</taxon>
        <taxon>Macroventuria</taxon>
    </lineage>
</organism>
<keyword evidence="2" id="KW-1185">Reference proteome</keyword>
<proteinExistence type="predicted"/>
<evidence type="ECO:0000313" key="2">
    <source>
        <dbReference type="Proteomes" id="UP000799754"/>
    </source>
</evidence>
<accession>A0ACB6RYD2</accession>
<protein>
    <submittedName>
        <fullName evidence="1">Uncharacterized protein</fullName>
    </submittedName>
</protein>